<dbReference type="SUPFAM" id="SSF47413">
    <property type="entry name" value="lambda repressor-like DNA-binding domains"/>
    <property type="match status" value="1"/>
</dbReference>
<dbReference type="AlphaFoldDB" id="A0A1H8QRW5"/>
<dbReference type="CDD" id="cd00093">
    <property type="entry name" value="HTH_XRE"/>
    <property type="match status" value="1"/>
</dbReference>
<dbReference type="InterPro" id="IPR001387">
    <property type="entry name" value="Cro/C1-type_HTH"/>
</dbReference>
<dbReference type="InterPro" id="IPR010982">
    <property type="entry name" value="Lambda_DNA-bd_dom_sf"/>
</dbReference>
<sequence>MQADCIRCAYTEVNTAVETFGDVLKRIRAEAGMNQAELGRAANVSQSWVSRVEAGQGVDESSVRHLEDLLHADGQLMAAYLRAQEKGSAGSLVVPGRDTWAFSDLLRKIHRTDVGSETIDQLKIITEQLCCEYVSRPAEDLRADAHRQLEYVERLISGPTTLAEHRELLVIAGWLSLLIGCVNYDLGLARDAESARSAAFQLGREAGHGEIIAWAFEMSAWFAITQGRFKSVLDYAGAGHDAAPHASVAVQLAAQGAKAQARIGDKSAVRKELDKGARLLEAHEHPTRPENHFVIDPAKWDFYAMDCYRLVGENERAAEHAREIVRFSERPDGSDRSPMRASEARLTLATVALRERDLDGATEWARKAFSADRKSVRSLSLVADELYREVRQNFETDSAAGALREVIADFYSSVSGKV</sequence>
<evidence type="ECO:0000313" key="3">
    <source>
        <dbReference type="Proteomes" id="UP000198582"/>
    </source>
</evidence>
<name>A0A1H8QRW5_9PSEU</name>
<dbReference type="GO" id="GO:0003677">
    <property type="term" value="F:DNA binding"/>
    <property type="evidence" value="ECO:0007669"/>
    <property type="project" value="InterPro"/>
</dbReference>
<evidence type="ECO:0000313" key="2">
    <source>
        <dbReference type="EMBL" id="SEO56593.1"/>
    </source>
</evidence>
<dbReference type="PROSITE" id="PS50943">
    <property type="entry name" value="HTH_CROC1"/>
    <property type="match status" value="1"/>
</dbReference>
<organism evidence="2 3">
    <name type="scientific">Amycolatopsis saalfeldensis</name>
    <dbReference type="NCBI Taxonomy" id="394193"/>
    <lineage>
        <taxon>Bacteria</taxon>
        <taxon>Bacillati</taxon>
        <taxon>Actinomycetota</taxon>
        <taxon>Actinomycetes</taxon>
        <taxon>Pseudonocardiales</taxon>
        <taxon>Pseudonocardiaceae</taxon>
        <taxon>Amycolatopsis</taxon>
    </lineage>
</organism>
<feature type="domain" description="HTH cro/C1-type" evidence="1">
    <location>
        <begin position="24"/>
        <end position="56"/>
    </location>
</feature>
<keyword evidence="3" id="KW-1185">Reference proteome</keyword>
<protein>
    <submittedName>
        <fullName evidence="2">Helix-turn-helix domain-containing protein</fullName>
    </submittedName>
</protein>
<proteinExistence type="predicted"/>
<dbReference type="Pfam" id="PF13560">
    <property type="entry name" value="HTH_31"/>
    <property type="match status" value="1"/>
</dbReference>
<dbReference type="SMART" id="SM00530">
    <property type="entry name" value="HTH_XRE"/>
    <property type="match status" value="1"/>
</dbReference>
<dbReference type="STRING" id="394193.SAMN04489732_101453"/>
<dbReference type="Gene3D" id="1.10.260.40">
    <property type="entry name" value="lambda repressor-like DNA-binding domains"/>
    <property type="match status" value="1"/>
</dbReference>
<dbReference type="Proteomes" id="UP000198582">
    <property type="component" value="Unassembled WGS sequence"/>
</dbReference>
<gene>
    <name evidence="2" type="ORF">SAMN04489732_101453</name>
</gene>
<dbReference type="EMBL" id="FOEF01000001">
    <property type="protein sequence ID" value="SEO56593.1"/>
    <property type="molecule type" value="Genomic_DNA"/>
</dbReference>
<evidence type="ECO:0000259" key="1">
    <source>
        <dbReference type="PROSITE" id="PS50943"/>
    </source>
</evidence>
<accession>A0A1H8QRW5</accession>
<reference evidence="2 3" key="1">
    <citation type="submission" date="2016-10" db="EMBL/GenBank/DDBJ databases">
        <authorList>
            <person name="de Groot N.N."/>
        </authorList>
    </citation>
    <scope>NUCLEOTIDE SEQUENCE [LARGE SCALE GENOMIC DNA]</scope>
    <source>
        <strain evidence="2 3">DSM 44993</strain>
    </source>
</reference>